<dbReference type="AlphaFoldDB" id="A0A6P0UIX9"/>
<feature type="domain" description="Aminotransferase class V" evidence="2">
    <location>
        <begin position="59"/>
        <end position="375"/>
    </location>
</feature>
<evidence type="ECO:0000313" key="3">
    <source>
        <dbReference type="EMBL" id="NER12937.1"/>
    </source>
</evidence>
<evidence type="ECO:0000313" key="4">
    <source>
        <dbReference type="Proteomes" id="UP000468581"/>
    </source>
</evidence>
<dbReference type="GO" id="GO:0008483">
    <property type="term" value="F:transaminase activity"/>
    <property type="evidence" value="ECO:0007669"/>
    <property type="project" value="UniProtKB-KW"/>
</dbReference>
<dbReference type="InterPro" id="IPR015424">
    <property type="entry name" value="PyrdxlP-dep_Trfase"/>
</dbReference>
<organism evidence="3 4">
    <name type="scientific">Leptobacterium flavescens</name>
    <dbReference type="NCBI Taxonomy" id="472055"/>
    <lineage>
        <taxon>Bacteria</taxon>
        <taxon>Pseudomonadati</taxon>
        <taxon>Bacteroidota</taxon>
        <taxon>Flavobacteriia</taxon>
        <taxon>Flavobacteriales</taxon>
        <taxon>Flavobacteriaceae</taxon>
        <taxon>Leptobacterium</taxon>
    </lineage>
</organism>
<evidence type="ECO:0000259" key="2">
    <source>
        <dbReference type="Pfam" id="PF00266"/>
    </source>
</evidence>
<dbReference type="Pfam" id="PF00266">
    <property type="entry name" value="Aminotran_5"/>
    <property type="match status" value="1"/>
</dbReference>
<dbReference type="EMBL" id="JAABOO010000001">
    <property type="protein sequence ID" value="NER12937.1"/>
    <property type="molecule type" value="Genomic_DNA"/>
</dbReference>
<keyword evidence="4" id="KW-1185">Reference proteome</keyword>
<dbReference type="InterPro" id="IPR015421">
    <property type="entry name" value="PyrdxlP-dep_Trfase_major"/>
</dbReference>
<keyword evidence="3" id="KW-0808">Transferase</keyword>
<gene>
    <name evidence="3" type="ORF">GWK08_05770</name>
</gene>
<accession>A0A6P0UIX9</accession>
<keyword evidence="3" id="KW-0032">Aminotransferase</keyword>
<proteinExistence type="predicted"/>
<sequence>MDHQKDFFSIPDHITYLNGAYMSPSLKTVEEAGIRGLKRKSLPFEITDIDFFKERTLLKQAFAKLIHADDHEFTAIIPSVSYGIANAANNIDFKEGDEILVVQEQFPSNIYNWQHIAEEKKLTIKTVNPPETFQDRGRLWNRYLLEAIGPKTKVVTLPQVHWADGTVFDLKAIRKKSREFDALLIIDGTQSVGAFPFSIKEIDPDALVCGGYKWLLGPYSLGMAYYGSYFHNGNPIEHNWMNRKDSEDFSRLVNYNDEYQPKAGRFSVGESSNFALTPMLIKAIEQLIEWKPENIQEYGRSISGEAVAALRELGCFIEEDNSRAHHLFGVFPPEGLDINKLKAAFKEENIFVSYRGDAIRISLHLYNTAEDLNKLVRILKNTLGS</sequence>
<protein>
    <submittedName>
        <fullName evidence="3">Aminotransferase class V-fold PLP-dependent enzyme</fullName>
    </submittedName>
</protein>
<dbReference type="InterPro" id="IPR000192">
    <property type="entry name" value="Aminotrans_V_dom"/>
</dbReference>
<comment type="caution">
    <text evidence="3">The sequence shown here is derived from an EMBL/GenBank/DDBJ whole genome shotgun (WGS) entry which is preliminary data.</text>
</comment>
<dbReference type="RefSeq" id="WP_163605942.1">
    <property type="nucleotide sequence ID" value="NZ_JAABOO010000001.1"/>
</dbReference>
<dbReference type="Proteomes" id="UP000468581">
    <property type="component" value="Unassembled WGS sequence"/>
</dbReference>
<dbReference type="PANTHER" id="PTHR43586">
    <property type="entry name" value="CYSTEINE DESULFURASE"/>
    <property type="match status" value="1"/>
</dbReference>
<dbReference type="Gene3D" id="3.40.640.10">
    <property type="entry name" value="Type I PLP-dependent aspartate aminotransferase-like (Major domain)"/>
    <property type="match status" value="1"/>
</dbReference>
<name>A0A6P0UIX9_9FLAO</name>
<dbReference type="InterPro" id="IPR015422">
    <property type="entry name" value="PyrdxlP-dep_Trfase_small"/>
</dbReference>
<evidence type="ECO:0000256" key="1">
    <source>
        <dbReference type="ARBA" id="ARBA00022898"/>
    </source>
</evidence>
<dbReference type="SUPFAM" id="SSF53383">
    <property type="entry name" value="PLP-dependent transferases"/>
    <property type="match status" value="1"/>
</dbReference>
<dbReference type="PANTHER" id="PTHR43586:SF15">
    <property type="entry name" value="BLR3095 PROTEIN"/>
    <property type="match status" value="1"/>
</dbReference>
<reference evidence="3 4" key="1">
    <citation type="submission" date="2020-01" db="EMBL/GenBank/DDBJ databases">
        <title>Leptobacterium flavescens.</title>
        <authorList>
            <person name="Wang G."/>
        </authorList>
    </citation>
    <scope>NUCLEOTIDE SEQUENCE [LARGE SCALE GENOMIC DNA]</scope>
    <source>
        <strain evidence="3 4">KCTC 22160</strain>
    </source>
</reference>
<keyword evidence="1" id="KW-0663">Pyridoxal phosphate</keyword>
<dbReference type="Gene3D" id="3.90.1150.10">
    <property type="entry name" value="Aspartate Aminotransferase, domain 1"/>
    <property type="match status" value="1"/>
</dbReference>